<proteinExistence type="predicted"/>
<feature type="domain" description="PB1-like" evidence="2">
    <location>
        <begin position="27"/>
        <end position="125"/>
    </location>
</feature>
<reference evidence="3 4" key="1">
    <citation type="journal article" date="2018" name="Mol. Plant">
        <title>The genome of Artemisia annua provides insight into the evolution of Asteraceae family and artemisinin biosynthesis.</title>
        <authorList>
            <person name="Shen Q."/>
            <person name="Zhang L."/>
            <person name="Liao Z."/>
            <person name="Wang S."/>
            <person name="Yan T."/>
            <person name="Shi P."/>
            <person name="Liu M."/>
            <person name="Fu X."/>
            <person name="Pan Q."/>
            <person name="Wang Y."/>
            <person name="Lv Z."/>
            <person name="Lu X."/>
            <person name="Zhang F."/>
            <person name="Jiang W."/>
            <person name="Ma Y."/>
            <person name="Chen M."/>
            <person name="Hao X."/>
            <person name="Li L."/>
            <person name="Tang Y."/>
            <person name="Lv G."/>
            <person name="Zhou Y."/>
            <person name="Sun X."/>
            <person name="Brodelius P.E."/>
            <person name="Rose J.K.C."/>
            <person name="Tang K."/>
        </authorList>
    </citation>
    <scope>NUCLEOTIDE SEQUENCE [LARGE SCALE GENOMIC DNA]</scope>
    <source>
        <strain evidence="4">cv. Huhao1</strain>
        <tissue evidence="3">Leaf</tissue>
    </source>
</reference>
<name>A0A2U1KN51_ARTAN</name>
<dbReference type="InterPro" id="IPR058594">
    <property type="entry name" value="PB1-like_dom_pln"/>
</dbReference>
<feature type="region of interest" description="Disordered" evidence="1">
    <location>
        <begin position="330"/>
        <end position="361"/>
    </location>
</feature>
<feature type="compositionally biased region" description="Acidic residues" evidence="1">
    <location>
        <begin position="189"/>
        <end position="203"/>
    </location>
</feature>
<protein>
    <submittedName>
        <fullName evidence="3">Transposase, MuDR</fullName>
    </submittedName>
</protein>
<dbReference type="PANTHER" id="PTHR31973">
    <property type="entry name" value="POLYPROTEIN, PUTATIVE-RELATED"/>
    <property type="match status" value="1"/>
</dbReference>
<comment type="caution">
    <text evidence="3">The sequence shown here is derived from an EMBL/GenBank/DDBJ whole genome shotgun (WGS) entry which is preliminary data.</text>
</comment>
<dbReference type="OrthoDB" id="1002194at2759"/>
<dbReference type="Proteomes" id="UP000245207">
    <property type="component" value="Unassembled WGS sequence"/>
</dbReference>
<keyword evidence="4" id="KW-1185">Reference proteome</keyword>
<evidence type="ECO:0000313" key="4">
    <source>
        <dbReference type="Proteomes" id="UP000245207"/>
    </source>
</evidence>
<dbReference type="Pfam" id="PF26130">
    <property type="entry name" value="PB1-like"/>
    <property type="match status" value="1"/>
</dbReference>
<organism evidence="3 4">
    <name type="scientific">Artemisia annua</name>
    <name type="common">Sweet wormwood</name>
    <dbReference type="NCBI Taxonomy" id="35608"/>
    <lineage>
        <taxon>Eukaryota</taxon>
        <taxon>Viridiplantae</taxon>
        <taxon>Streptophyta</taxon>
        <taxon>Embryophyta</taxon>
        <taxon>Tracheophyta</taxon>
        <taxon>Spermatophyta</taxon>
        <taxon>Magnoliopsida</taxon>
        <taxon>eudicotyledons</taxon>
        <taxon>Gunneridae</taxon>
        <taxon>Pentapetalae</taxon>
        <taxon>asterids</taxon>
        <taxon>campanulids</taxon>
        <taxon>Asterales</taxon>
        <taxon>Asteraceae</taxon>
        <taxon>Asteroideae</taxon>
        <taxon>Anthemideae</taxon>
        <taxon>Artemisiinae</taxon>
        <taxon>Artemisia</taxon>
    </lineage>
</organism>
<feature type="region of interest" description="Disordered" evidence="1">
    <location>
        <begin position="172"/>
        <end position="203"/>
    </location>
</feature>
<sequence length="488" mass="55366">MDYPNDCSLRKEGVAFDPKKAYGKSTTRFTLELHHGGFFTMGSGRRYMNGKVSWYDGVDIDLFSVIELKDMFGKLGYKEEDTMYFHFRIPNRDLDSGLMPLACDSDILRLAKYVGKCKVIEVYLELWLSSLDIAKKSCKNSKVTFDESPVEIDMSQEFDPFFSSLELTESAEPRVDKEIGQSSGNKNNEDEDEDSGFGELDENPIDDVEVNMDEFRDKIDKIVESVGGSEADVGSDVEVDHDYFDSATDEEGDLEVERNKALRKISKKERSHAGMSSEWKFFVGKKIANKELIKEMVSKLAVEERRQLHIDRNDKKRVRVICRGKTPVFSESNEASGPVNNTSEPSGPVKKIKDASGSDNGPVIDNKQGCPWVLWISKGPHDNSWIVKTYNPTHKCLQTREVKKCTASFLSKDVEESIVPNPKIPTLAVREQLQKKYHLGVSKMKAYRAKKLAKDKIFGNYAQQYTQLKTYALELQKSNPETTVKLED</sequence>
<feature type="compositionally biased region" description="Polar residues" evidence="1">
    <location>
        <begin position="330"/>
        <end position="345"/>
    </location>
</feature>
<gene>
    <name evidence="3" type="ORF">CTI12_AA583620</name>
</gene>
<accession>A0A2U1KN51</accession>
<evidence type="ECO:0000313" key="3">
    <source>
        <dbReference type="EMBL" id="PWA38189.1"/>
    </source>
</evidence>
<dbReference type="PANTHER" id="PTHR31973:SF190">
    <property type="entry name" value="MULE TRANSPOSASE DOMAIN-CONTAINING PROTEIN"/>
    <property type="match status" value="1"/>
</dbReference>
<dbReference type="EMBL" id="PKPP01015893">
    <property type="protein sequence ID" value="PWA38189.1"/>
    <property type="molecule type" value="Genomic_DNA"/>
</dbReference>
<evidence type="ECO:0000256" key="1">
    <source>
        <dbReference type="SAM" id="MobiDB-lite"/>
    </source>
</evidence>
<dbReference type="AlphaFoldDB" id="A0A2U1KN51"/>
<evidence type="ECO:0000259" key="2">
    <source>
        <dbReference type="Pfam" id="PF26130"/>
    </source>
</evidence>